<accession>A0ABT0MJS8</accession>
<dbReference type="Proteomes" id="UP001431217">
    <property type="component" value="Unassembled WGS sequence"/>
</dbReference>
<dbReference type="RefSeq" id="WP_249474454.1">
    <property type="nucleotide sequence ID" value="NZ_JAMBEP010000002.1"/>
</dbReference>
<dbReference type="Gene3D" id="3.55.50.70">
    <property type="match status" value="1"/>
</dbReference>
<dbReference type="EMBL" id="JAMBEP010000002">
    <property type="protein sequence ID" value="MCL1635124.1"/>
    <property type="molecule type" value="Genomic_DNA"/>
</dbReference>
<evidence type="ECO:0000313" key="1">
    <source>
        <dbReference type="EMBL" id="MCL1635124.1"/>
    </source>
</evidence>
<keyword evidence="2" id="KW-1185">Reference proteome</keyword>
<comment type="caution">
    <text evidence="1">The sequence shown here is derived from an EMBL/GenBank/DDBJ whole genome shotgun (WGS) entry which is preliminary data.</text>
</comment>
<sequence length="147" mass="16200">MRKERRILIGATCAVIFAGCTSSSAPKVKGHWNPVNRFAESAEAIPLRPRHEFYALPVDGTLKNLLERWANDSGRTLSYRHGEDFTLHTPVARIRTTDISEAVSELSAAYAGQGVQIEIEPGRIVVLDARRIAAGGEDPEQQGRHEP</sequence>
<name>A0ABT0MJS8_9GAMM</name>
<dbReference type="PROSITE" id="PS51257">
    <property type="entry name" value="PROKAR_LIPOPROTEIN"/>
    <property type="match status" value="1"/>
</dbReference>
<proteinExistence type="predicted"/>
<reference evidence="1 2" key="1">
    <citation type="submission" date="2022-05" db="EMBL/GenBank/DDBJ databases">
        <title>Luteimonas sp. SX5, whole genome shotgun sequencing project.</title>
        <authorList>
            <person name="Zhao G."/>
            <person name="Shen L."/>
        </authorList>
    </citation>
    <scope>NUCLEOTIDE SEQUENCE [LARGE SCALE GENOMIC DNA]</scope>
    <source>
        <strain evidence="1 2">SX5</strain>
    </source>
</reference>
<organism evidence="1 2">
    <name type="scientific">Luteimonas galliterrae</name>
    <dbReference type="NCBI Taxonomy" id="2940486"/>
    <lineage>
        <taxon>Bacteria</taxon>
        <taxon>Pseudomonadati</taxon>
        <taxon>Pseudomonadota</taxon>
        <taxon>Gammaproteobacteria</taxon>
        <taxon>Lysobacterales</taxon>
        <taxon>Lysobacteraceae</taxon>
        <taxon>Luteimonas</taxon>
    </lineage>
</organism>
<protein>
    <submittedName>
        <fullName evidence="1">Toxin co-regulated pilus biosynthesis Q family protein</fullName>
    </submittedName>
</protein>
<evidence type="ECO:0000313" key="2">
    <source>
        <dbReference type="Proteomes" id="UP001431217"/>
    </source>
</evidence>
<gene>
    <name evidence="1" type="ORF">M2650_10865</name>
</gene>